<name>A0A8I2YFP0_9AGAM</name>
<keyword evidence="3" id="KW-1185">Reference proteome</keyword>
<dbReference type="OrthoDB" id="301415at2759"/>
<evidence type="ECO:0008006" key="4">
    <source>
        <dbReference type="Google" id="ProtNLM"/>
    </source>
</evidence>
<feature type="region of interest" description="Disordered" evidence="1">
    <location>
        <begin position="141"/>
        <end position="163"/>
    </location>
</feature>
<reference evidence="2" key="1">
    <citation type="submission" date="2021-03" db="EMBL/GenBank/DDBJ databases">
        <title>Evolutionary innovations through gain and loss of genes in the ectomycorrhizal Boletales.</title>
        <authorList>
            <person name="Wu G."/>
            <person name="Miyauchi S."/>
            <person name="Morin E."/>
            <person name="Yang Z.-L."/>
            <person name="Xu J."/>
            <person name="Martin F.M."/>
        </authorList>
    </citation>
    <scope>NUCLEOTIDE SEQUENCE</scope>
    <source>
        <strain evidence="2">BR01</strain>
    </source>
</reference>
<organism evidence="2 3">
    <name type="scientific">Boletus reticuloceps</name>
    <dbReference type="NCBI Taxonomy" id="495285"/>
    <lineage>
        <taxon>Eukaryota</taxon>
        <taxon>Fungi</taxon>
        <taxon>Dikarya</taxon>
        <taxon>Basidiomycota</taxon>
        <taxon>Agaricomycotina</taxon>
        <taxon>Agaricomycetes</taxon>
        <taxon>Agaricomycetidae</taxon>
        <taxon>Boletales</taxon>
        <taxon>Boletineae</taxon>
        <taxon>Boletaceae</taxon>
        <taxon>Boletoideae</taxon>
        <taxon>Boletus</taxon>
    </lineage>
</organism>
<evidence type="ECO:0000256" key="1">
    <source>
        <dbReference type="SAM" id="MobiDB-lite"/>
    </source>
</evidence>
<proteinExistence type="predicted"/>
<protein>
    <recommendedName>
        <fullName evidence="4">Alpha-type protein kinase domain-containing protein</fullName>
    </recommendedName>
</protein>
<dbReference type="EMBL" id="JAGFBS010000041">
    <property type="protein sequence ID" value="KAG6371002.1"/>
    <property type="molecule type" value="Genomic_DNA"/>
</dbReference>
<dbReference type="AlphaFoldDB" id="A0A8I2YFP0"/>
<gene>
    <name evidence="2" type="ORF">JVT61DRAFT_10721</name>
</gene>
<accession>A0A8I2YFP0</accession>
<evidence type="ECO:0000313" key="2">
    <source>
        <dbReference type="EMBL" id="KAG6371002.1"/>
    </source>
</evidence>
<comment type="caution">
    <text evidence="2">The sequence shown here is derived from an EMBL/GenBank/DDBJ whole genome shotgun (WGS) entry which is preliminary data.</text>
</comment>
<sequence length="250" mass="27711">MSFTPAVQNHQRSVEPYPATLRFSCSKKHILGTGAFKVTRFAQITLNPLRARSLGSQPNEAIALKWPYLSTSTGHARLSLVEESSKLFHEANCLYWAKALLNLIYNYIHHCVAEASEPPPFNIPEVHFVEAALLLTYSTEATNSTPDQPQHTQAGTSSKSTPGSVTGIYLAEELIDISNESGSSNQRPTFTKFVHNSDPSPFIQDPGEYGYETAKFLAFTQHIQYVNTTGLVYISDYQGGFLLLCFRQAS</sequence>
<evidence type="ECO:0000313" key="3">
    <source>
        <dbReference type="Proteomes" id="UP000683000"/>
    </source>
</evidence>
<dbReference type="Proteomes" id="UP000683000">
    <property type="component" value="Unassembled WGS sequence"/>
</dbReference>